<reference evidence="3" key="1">
    <citation type="submission" date="2022-11" db="UniProtKB">
        <authorList>
            <consortium name="WormBaseParasite"/>
        </authorList>
    </citation>
    <scope>IDENTIFICATION</scope>
</reference>
<dbReference type="AlphaFoldDB" id="A0A915ID78"/>
<protein>
    <submittedName>
        <fullName evidence="3">Uncharacterized protein</fullName>
    </submittedName>
</protein>
<organism evidence="2 3">
    <name type="scientific">Romanomermis culicivorax</name>
    <name type="common">Nematode worm</name>
    <dbReference type="NCBI Taxonomy" id="13658"/>
    <lineage>
        <taxon>Eukaryota</taxon>
        <taxon>Metazoa</taxon>
        <taxon>Ecdysozoa</taxon>
        <taxon>Nematoda</taxon>
        <taxon>Enoplea</taxon>
        <taxon>Dorylaimia</taxon>
        <taxon>Mermithida</taxon>
        <taxon>Mermithoidea</taxon>
        <taxon>Mermithidae</taxon>
        <taxon>Romanomermis</taxon>
    </lineage>
</organism>
<dbReference type="WBParaSite" id="nRc.2.0.1.t11171-RA">
    <property type="protein sequence ID" value="nRc.2.0.1.t11171-RA"/>
    <property type="gene ID" value="nRc.2.0.1.g11171"/>
</dbReference>
<evidence type="ECO:0000313" key="3">
    <source>
        <dbReference type="WBParaSite" id="nRc.2.0.1.t11171-RA"/>
    </source>
</evidence>
<feature type="region of interest" description="Disordered" evidence="1">
    <location>
        <begin position="130"/>
        <end position="159"/>
    </location>
</feature>
<sequence length="159" mass="17916">MEGVSNPSRNQSSIDPTITILSYMSKLEEKFDQLKNNLRPLSPAISQPPVDRKEKPADSTISLNKQTNLNFMVSKFKQQISNTVQKSTLTPEQQCEMEKILISNPALFSLEDLLKVKKIQMTAYHPQGNRIMDGLTPPRSIDFPNWPTTTPKNGQNSLS</sequence>
<evidence type="ECO:0000256" key="1">
    <source>
        <dbReference type="SAM" id="MobiDB-lite"/>
    </source>
</evidence>
<proteinExistence type="predicted"/>
<accession>A0A915ID78</accession>
<keyword evidence="2" id="KW-1185">Reference proteome</keyword>
<feature type="compositionally biased region" description="Polar residues" evidence="1">
    <location>
        <begin position="146"/>
        <end position="159"/>
    </location>
</feature>
<name>A0A915ID78_ROMCU</name>
<evidence type="ECO:0000313" key="2">
    <source>
        <dbReference type="Proteomes" id="UP000887565"/>
    </source>
</evidence>
<dbReference type="Proteomes" id="UP000887565">
    <property type="component" value="Unplaced"/>
</dbReference>